<dbReference type="EMBL" id="CAJPIZ010006374">
    <property type="protein sequence ID" value="CAG2109460.1"/>
    <property type="molecule type" value="Genomic_DNA"/>
</dbReference>
<name>A0A7R9KVI2_9ACAR</name>
<dbReference type="Proteomes" id="UP000759131">
    <property type="component" value="Unassembled WGS sequence"/>
</dbReference>
<dbReference type="OrthoDB" id="5945029at2759"/>
<evidence type="ECO:0000313" key="2">
    <source>
        <dbReference type="Proteomes" id="UP000759131"/>
    </source>
</evidence>
<reference evidence="1" key="1">
    <citation type="submission" date="2020-11" db="EMBL/GenBank/DDBJ databases">
        <authorList>
            <person name="Tran Van P."/>
        </authorList>
    </citation>
    <scope>NUCLEOTIDE SEQUENCE</scope>
</reference>
<dbReference type="AlphaFoldDB" id="A0A7R9KVI2"/>
<keyword evidence="2" id="KW-1185">Reference proteome</keyword>
<sequence length="165" mass="17871">MNMNYKKPLQDCGLIQCPNGTTCCCRNPCPATCDDPFPNCCDTKCVLNCVTSTTMCKNGWVLDKYNGRCMPLECCPVLRNIHLARCQAPLNGQCLGGPMDSNVTCGTLAPDVCGCPALSDTPKGCLQSACQCAPGYWRRLSDCQCVEKPDCEQCVNYGSYNPLGK</sequence>
<evidence type="ECO:0000313" key="1">
    <source>
        <dbReference type="EMBL" id="CAD7629030.1"/>
    </source>
</evidence>
<accession>A0A7R9KVI2</accession>
<dbReference type="EMBL" id="OC860949">
    <property type="protein sequence ID" value="CAD7629030.1"/>
    <property type="molecule type" value="Genomic_DNA"/>
</dbReference>
<protein>
    <submittedName>
        <fullName evidence="1">Uncharacterized protein</fullName>
    </submittedName>
</protein>
<gene>
    <name evidence="1" type="ORF">OSB1V03_LOCUS9447</name>
</gene>
<organism evidence="1">
    <name type="scientific">Medioppia subpectinata</name>
    <dbReference type="NCBI Taxonomy" id="1979941"/>
    <lineage>
        <taxon>Eukaryota</taxon>
        <taxon>Metazoa</taxon>
        <taxon>Ecdysozoa</taxon>
        <taxon>Arthropoda</taxon>
        <taxon>Chelicerata</taxon>
        <taxon>Arachnida</taxon>
        <taxon>Acari</taxon>
        <taxon>Acariformes</taxon>
        <taxon>Sarcoptiformes</taxon>
        <taxon>Oribatida</taxon>
        <taxon>Brachypylina</taxon>
        <taxon>Oppioidea</taxon>
        <taxon>Oppiidae</taxon>
        <taxon>Medioppia</taxon>
    </lineage>
</organism>
<proteinExistence type="predicted"/>